<dbReference type="AlphaFoldDB" id="A0A7X0AZC0"/>
<keyword evidence="1" id="KW-1133">Transmembrane helix</keyword>
<comment type="caution">
    <text evidence="2">The sequence shown here is derived from an EMBL/GenBank/DDBJ whole genome shotgun (WGS) entry which is preliminary data.</text>
</comment>
<gene>
    <name evidence="2" type="ORF">FHS74_002002</name>
</gene>
<keyword evidence="1" id="KW-0812">Transmembrane</keyword>
<dbReference type="EMBL" id="JACIIZ010000005">
    <property type="protein sequence ID" value="MBB6251451.1"/>
    <property type="molecule type" value="Genomic_DNA"/>
</dbReference>
<evidence type="ECO:0000313" key="2">
    <source>
        <dbReference type="EMBL" id="MBB6251451.1"/>
    </source>
</evidence>
<organism evidence="2 3">
    <name type="scientific">Nitrospirillum iridis</name>
    <dbReference type="NCBI Taxonomy" id="765888"/>
    <lineage>
        <taxon>Bacteria</taxon>
        <taxon>Pseudomonadati</taxon>
        <taxon>Pseudomonadota</taxon>
        <taxon>Alphaproteobacteria</taxon>
        <taxon>Rhodospirillales</taxon>
        <taxon>Azospirillaceae</taxon>
        <taxon>Nitrospirillum</taxon>
    </lineage>
</organism>
<dbReference type="RefSeq" id="WP_184799965.1">
    <property type="nucleotide sequence ID" value="NZ_JACIIZ010000005.1"/>
</dbReference>
<dbReference type="Proteomes" id="UP000539175">
    <property type="component" value="Unassembled WGS sequence"/>
</dbReference>
<reference evidence="2 3" key="1">
    <citation type="submission" date="2020-08" db="EMBL/GenBank/DDBJ databases">
        <title>Genomic Encyclopedia of Type Strains, Phase IV (KMG-IV): sequencing the most valuable type-strain genomes for metagenomic binning, comparative biology and taxonomic classification.</title>
        <authorList>
            <person name="Goeker M."/>
        </authorList>
    </citation>
    <scope>NUCLEOTIDE SEQUENCE [LARGE SCALE GENOMIC DNA]</scope>
    <source>
        <strain evidence="2 3">DSM 22198</strain>
    </source>
</reference>
<name>A0A7X0AZC0_9PROT</name>
<evidence type="ECO:0000256" key="1">
    <source>
        <dbReference type="SAM" id="Phobius"/>
    </source>
</evidence>
<keyword evidence="1" id="KW-0472">Membrane</keyword>
<accession>A0A7X0AZC0</accession>
<evidence type="ECO:0000313" key="3">
    <source>
        <dbReference type="Proteomes" id="UP000539175"/>
    </source>
</evidence>
<keyword evidence="3" id="KW-1185">Reference proteome</keyword>
<sequence length="155" mass="15367">MTDAHSGPRGLITAVLGILPWMASGFIVLHHRLTKGKAMIDPNPQPAVSAPAPIPLVGEAGPELVSIPAGTVGAPPSVPPSPGIGDLAAQLAAARDEYRDAVSADAQARLAATAAAQGKADAYATLTAAKDTFDKAATDLMGTATDALGLGVAPS</sequence>
<feature type="transmembrane region" description="Helical" evidence="1">
    <location>
        <begin position="12"/>
        <end position="29"/>
    </location>
</feature>
<protein>
    <submittedName>
        <fullName evidence="2">Uncharacterized protein</fullName>
    </submittedName>
</protein>
<proteinExistence type="predicted"/>